<organism evidence="2">
    <name type="scientific">Setaria italica</name>
    <name type="common">Foxtail millet</name>
    <name type="synonym">Panicum italicum</name>
    <dbReference type="NCBI Taxonomy" id="4555"/>
    <lineage>
        <taxon>Eukaryota</taxon>
        <taxon>Viridiplantae</taxon>
        <taxon>Streptophyta</taxon>
        <taxon>Embryophyta</taxon>
        <taxon>Tracheophyta</taxon>
        <taxon>Spermatophyta</taxon>
        <taxon>Magnoliopsida</taxon>
        <taxon>Liliopsida</taxon>
        <taxon>Poales</taxon>
        <taxon>Poaceae</taxon>
        <taxon>PACMAD clade</taxon>
        <taxon>Panicoideae</taxon>
        <taxon>Panicodae</taxon>
        <taxon>Paniceae</taxon>
        <taxon>Cenchrinae</taxon>
        <taxon>Setaria</taxon>
    </lineage>
</organism>
<dbReference type="EMBL" id="CM003532">
    <property type="protein sequence ID" value="RCV28694.1"/>
    <property type="molecule type" value="Genomic_DNA"/>
</dbReference>
<protein>
    <submittedName>
        <fullName evidence="2">Uncharacterized protein</fullName>
    </submittedName>
</protein>
<sequence>MAYYSESGYCAEDVRRPYAEPGYRYGEGGERYAVRKEYEEIDEVARAGRGHYGHGHGQYGGGHLGRSGSHHHHHVGGYAGHEGSCHGHLGEHREQHHLHGHGHGGYGHGGRHYDACESKRYDSCTGEYYA</sequence>
<proteinExistence type="predicted"/>
<name>A0A368RF45_SETIT</name>
<dbReference type="AlphaFoldDB" id="A0A368RF45"/>
<feature type="compositionally biased region" description="Basic and acidic residues" evidence="1">
    <location>
        <begin position="83"/>
        <end position="94"/>
    </location>
</feature>
<accession>A0A368RF45</accession>
<feature type="compositionally biased region" description="Gly residues" evidence="1">
    <location>
        <begin position="55"/>
        <end position="65"/>
    </location>
</feature>
<reference evidence="2" key="1">
    <citation type="journal article" date="2012" name="Nat. Biotechnol.">
        <title>Reference genome sequence of the model plant Setaria.</title>
        <authorList>
            <person name="Bennetzen J.L."/>
            <person name="Schmutz J."/>
            <person name="Wang H."/>
            <person name="Percifield R."/>
            <person name="Hawkins J."/>
            <person name="Pontaroli A.C."/>
            <person name="Estep M."/>
            <person name="Feng L."/>
            <person name="Vaughn J.N."/>
            <person name="Grimwood J."/>
            <person name="Jenkins J."/>
            <person name="Barry K."/>
            <person name="Lindquist E."/>
            <person name="Hellsten U."/>
            <person name="Deshpande S."/>
            <person name="Wang X."/>
            <person name="Wu X."/>
            <person name="Mitros T."/>
            <person name="Triplett J."/>
            <person name="Yang X."/>
            <person name="Ye C.Y."/>
            <person name="Mauro-Herrera M."/>
            <person name="Wang L."/>
            <person name="Li P."/>
            <person name="Sharma M."/>
            <person name="Sharma R."/>
            <person name="Ronald P.C."/>
            <person name="Panaud O."/>
            <person name="Kellogg E.A."/>
            <person name="Brutnell T.P."/>
            <person name="Doust A.N."/>
            <person name="Tuskan G.A."/>
            <person name="Rokhsar D."/>
            <person name="Devos K.M."/>
        </authorList>
    </citation>
    <scope>NUCLEOTIDE SEQUENCE [LARGE SCALE GENOMIC DNA]</scope>
    <source>
        <strain evidence="2">Yugu1</strain>
    </source>
</reference>
<evidence type="ECO:0000256" key="1">
    <source>
        <dbReference type="SAM" id="MobiDB-lite"/>
    </source>
</evidence>
<reference evidence="2" key="2">
    <citation type="submission" date="2015-07" db="EMBL/GenBank/DDBJ databases">
        <authorList>
            <person name="Noorani M."/>
        </authorList>
    </citation>
    <scope>NUCLEOTIDE SEQUENCE</scope>
    <source>
        <strain evidence="2">Yugu1</strain>
    </source>
</reference>
<feature type="region of interest" description="Disordered" evidence="1">
    <location>
        <begin position="49"/>
        <end position="109"/>
    </location>
</feature>
<gene>
    <name evidence="2" type="ORF">SETIT_5G422900v2</name>
</gene>
<evidence type="ECO:0000313" key="2">
    <source>
        <dbReference type="EMBL" id="RCV28694.1"/>
    </source>
</evidence>